<keyword evidence="2" id="KW-1133">Transmembrane helix</keyword>
<name>A0ABS6H9F6_9PROT</name>
<dbReference type="InterPro" id="IPR050623">
    <property type="entry name" value="Glucan_succinyl_AcylTrfase"/>
</dbReference>
<dbReference type="PANTHER" id="PTHR36927">
    <property type="entry name" value="BLR4337 PROTEIN"/>
    <property type="match status" value="1"/>
</dbReference>
<evidence type="ECO:0000313" key="4">
    <source>
        <dbReference type="EMBL" id="MBU8545341.1"/>
    </source>
</evidence>
<reference evidence="4 5" key="1">
    <citation type="submission" date="2021-01" db="EMBL/GenBank/DDBJ databases">
        <title>Roseomonas sp. nov, a bacterium isolated from an oil production mixture in Yumen Oilfield.</title>
        <authorList>
            <person name="Wu D."/>
        </authorList>
    </citation>
    <scope>NUCLEOTIDE SEQUENCE [LARGE SCALE GENOMIC DNA]</scope>
    <source>
        <strain evidence="4 5">ROY-5-3</strain>
    </source>
</reference>
<dbReference type="GO" id="GO:0016746">
    <property type="term" value="F:acyltransferase activity"/>
    <property type="evidence" value="ECO:0007669"/>
    <property type="project" value="UniProtKB-KW"/>
</dbReference>
<keyword evidence="5" id="KW-1185">Reference proteome</keyword>
<evidence type="ECO:0000256" key="2">
    <source>
        <dbReference type="SAM" id="Phobius"/>
    </source>
</evidence>
<keyword evidence="4" id="KW-0808">Transferase</keyword>
<organism evidence="4 5">
    <name type="scientific">Falsiroseomonas oleicola</name>
    <dbReference type="NCBI Taxonomy" id="2801474"/>
    <lineage>
        <taxon>Bacteria</taxon>
        <taxon>Pseudomonadati</taxon>
        <taxon>Pseudomonadota</taxon>
        <taxon>Alphaproteobacteria</taxon>
        <taxon>Acetobacterales</taxon>
        <taxon>Roseomonadaceae</taxon>
        <taxon>Falsiroseomonas</taxon>
    </lineage>
</organism>
<feature type="transmembrane region" description="Helical" evidence="2">
    <location>
        <begin position="94"/>
        <end position="113"/>
    </location>
</feature>
<proteinExistence type="predicted"/>
<keyword evidence="2" id="KW-0812">Transmembrane</keyword>
<dbReference type="EMBL" id="JAERQM010000005">
    <property type="protein sequence ID" value="MBU8545341.1"/>
    <property type="molecule type" value="Genomic_DNA"/>
</dbReference>
<feature type="domain" description="Acyltransferase 3" evidence="3">
    <location>
        <begin position="10"/>
        <end position="173"/>
    </location>
</feature>
<gene>
    <name evidence="4" type="ORF">JJQ90_16585</name>
</gene>
<feature type="transmembrane region" description="Helical" evidence="2">
    <location>
        <begin position="51"/>
        <end position="73"/>
    </location>
</feature>
<keyword evidence="4" id="KW-0012">Acyltransferase</keyword>
<evidence type="ECO:0000256" key="1">
    <source>
        <dbReference type="SAM" id="MobiDB-lite"/>
    </source>
</evidence>
<accession>A0ABS6H9F6</accession>
<feature type="transmembrane region" description="Helical" evidence="2">
    <location>
        <begin position="164"/>
        <end position="184"/>
    </location>
</feature>
<comment type="caution">
    <text evidence="4">The sequence shown here is derived from an EMBL/GenBank/DDBJ whole genome shotgun (WGS) entry which is preliminary data.</text>
</comment>
<feature type="region of interest" description="Disordered" evidence="1">
    <location>
        <begin position="192"/>
        <end position="228"/>
    </location>
</feature>
<dbReference type="Pfam" id="PF01757">
    <property type="entry name" value="Acyl_transf_3"/>
    <property type="match status" value="1"/>
</dbReference>
<dbReference type="PANTHER" id="PTHR36927:SF1">
    <property type="entry name" value="MDO-LIKE PROTEIN"/>
    <property type="match status" value="1"/>
</dbReference>
<dbReference type="RefSeq" id="WP_216877359.1">
    <property type="nucleotide sequence ID" value="NZ_JAERQM010000005.1"/>
</dbReference>
<sequence>MPAQSSRLTELDALRGVAAVVLLLHHAWLLLPRAPGDALGAVDWLLEETPLRSLALGRPAVIFFFLLSGYVLVFGLMRRPTPWLAFAVQRALRLAPPVVLSVLVSWLLWQMTWTGPLPDELPDFAAATWANAPTGDAVLRQAMLLNTDPDNGLNPVLWSLVHEWRIGLLLPLSLAAAILLHWAAEQPAQHLAREPAGENRPIAVAKPAQPLIRGRAGQSGPQGCGPVP</sequence>
<protein>
    <submittedName>
        <fullName evidence="4">Acyltransferase</fullName>
    </submittedName>
</protein>
<feature type="transmembrane region" description="Helical" evidence="2">
    <location>
        <begin position="12"/>
        <end position="31"/>
    </location>
</feature>
<keyword evidence="2" id="KW-0472">Membrane</keyword>
<dbReference type="Proteomes" id="UP000689967">
    <property type="component" value="Unassembled WGS sequence"/>
</dbReference>
<dbReference type="InterPro" id="IPR002656">
    <property type="entry name" value="Acyl_transf_3_dom"/>
</dbReference>
<evidence type="ECO:0000313" key="5">
    <source>
        <dbReference type="Proteomes" id="UP000689967"/>
    </source>
</evidence>
<evidence type="ECO:0000259" key="3">
    <source>
        <dbReference type="Pfam" id="PF01757"/>
    </source>
</evidence>